<dbReference type="STRING" id="349124.Hhal_1639"/>
<keyword evidence="3" id="KW-1185">Reference proteome</keyword>
<dbReference type="eggNOG" id="COG2204">
    <property type="taxonomic scope" value="Bacteria"/>
</dbReference>
<evidence type="ECO:0000313" key="2">
    <source>
        <dbReference type="EMBL" id="ABM62403.1"/>
    </source>
</evidence>
<evidence type="ECO:0000259" key="1">
    <source>
        <dbReference type="Pfam" id="PF02954"/>
    </source>
</evidence>
<proteinExistence type="predicted"/>
<dbReference type="AlphaFoldDB" id="A1WXJ1"/>
<evidence type="ECO:0000313" key="3">
    <source>
        <dbReference type="Proteomes" id="UP000000647"/>
    </source>
</evidence>
<feature type="domain" description="DNA binding HTH" evidence="1">
    <location>
        <begin position="162"/>
        <end position="199"/>
    </location>
</feature>
<accession>A1WXJ1</accession>
<sequence length="210" mass="23026">MKSMNAPQQSLSDLSAETVARLLEAAADIALIVDTEGTIHDVAVGSDDPGVRAAAGWKGRRWREVVGTTEQQTVDQLLIEPETAPAGTTLQHIDARGNPIPVRYRVVALDGQRFAALGRDLRPCAALRQQPREHNRLRSIEQTTALVGQVPLRDLVREATDLIERMCIETALSITHDNRASAAELLGLSRQSLYSKLRRHGLMTSHNDAE</sequence>
<dbReference type="InterPro" id="IPR009057">
    <property type="entry name" value="Homeodomain-like_sf"/>
</dbReference>
<reference evidence="2 3" key="2">
    <citation type="journal article" date="2013" name="Stand. Genomic Sci.">
        <title>Complete genome sequence of Halorhodospira halophila SL1.</title>
        <authorList>
            <person name="Challacombe J.F."/>
            <person name="Majid S."/>
            <person name="Deole R."/>
            <person name="Brettin T.S."/>
            <person name="Bruce D."/>
            <person name="Delano S.F."/>
            <person name="Detter J.C."/>
            <person name="Gleasner C.D."/>
            <person name="Han C.S."/>
            <person name="Misra M."/>
            <person name="Reitenga K.G."/>
            <person name="Mikhailova N."/>
            <person name="Woyke T."/>
            <person name="Pitluck S."/>
            <person name="Nolan M."/>
            <person name="Land M.L."/>
            <person name="Saunders E."/>
            <person name="Tapia R."/>
            <person name="Lapidus A."/>
            <person name="Ivanova N."/>
            <person name="Hoff W.D."/>
        </authorList>
    </citation>
    <scope>NUCLEOTIDE SEQUENCE [LARGE SCALE GENOMIC DNA]</scope>
    <source>
        <strain evidence="3">DSM 244 / SL1</strain>
    </source>
</reference>
<protein>
    <submittedName>
        <fullName evidence="2">Transcriptional regulator, Fis family</fullName>
    </submittedName>
</protein>
<dbReference type="Pfam" id="PF02954">
    <property type="entry name" value="HTH_8"/>
    <property type="match status" value="1"/>
</dbReference>
<name>A1WXJ1_HALHL</name>
<dbReference type="KEGG" id="hha:Hhal_1639"/>
<dbReference type="EMBL" id="CP000544">
    <property type="protein sequence ID" value="ABM62403.1"/>
    <property type="molecule type" value="Genomic_DNA"/>
</dbReference>
<gene>
    <name evidence="2" type="ordered locus">Hhal_1639</name>
</gene>
<dbReference type="HOGENOM" id="CLU_1308685_0_0_6"/>
<dbReference type="SUPFAM" id="SSF46689">
    <property type="entry name" value="Homeodomain-like"/>
    <property type="match status" value="1"/>
</dbReference>
<dbReference type="InterPro" id="IPR002197">
    <property type="entry name" value="HTH_Fis"/>
</dbReference>
<organism evidence="2 3">
    <name type="scientific">Halorhodospira halophila (strain DSM 244 / SL1)</name>
    <name type="common">Ectothiorhodospira halophila (strain DSM 244 / SL1)</name>
    <dbReference type="NCBI Taxonomy" id="349124"/>
    <lineage>
        <taxon>Bacteria</taxon>
        <taxon>Pseudomonadati</taxon>
        <taxon>Pseudomonadota</taxon>
        <taxon>Gammaproteobacteria</taxon>
        <taxon>Chromatiales</taxon>
        <taxon>Ectothiorhodospiraceae</taxon>
        <taxon>Halorhodospira</taxon>
    </lineage>
</organism>
<dbReference type="Proteomes" id="UP000000647">
    <property type="component" value="Chromosome"/>
</dbReference>
<dbReference type="Gene3D" id="3.30.450.20">
    <property type="entry name" value="PAS domain"/>
    <property type="match status" value="1"/>
</dbReference>
<reference evidence="3" key="1">
    <citation type="submission" date="2006-12" db="EMBL/GenBank/DDBJ databases">
        <title>Complete sequence of Halorhodospira halophila SL1.</title>
        <authorList>
            <consortium name="US DOE Joint Genome Institute"/>
            <person name="Copeland A."/>
            <person name="Lucas S."/>
            <person name="Lapidus A."/>
            <person name="Barry K."/>
            <person name="Detter J.C."/>
            <person name="Glavina del Rio T."/>
            <person name="Hammon N."/>
            <person name="Israni S."/>
            <person name="Dalin E."/>
            <person name="Tice H."/>
            <person name="Pitluck S."/>
            <person name="Saunders E."/>
            <person name="Brettin T."/>
            <person name="Bruce D."/>
            <person name="Han C."/>
            <person name="Tapia R."/>
            <person name="Schmutz J."/>
            <person name="Larimer F."/>
            <person name="Land M."/>
            <person name="Hauser L."/>
            <person name="Kyrpides N."/>
            <person name="Mikhailova N."/>
            <person name="Hoff W."/>
            <person name="Richardson P."/>
        </authorList>
    </citation>
    <scope>NUCLEOTIDE SEQUENCE [LARGE SCALE GENOMIC DNA]</scope>
    <source>
        <strain evidence="3">DSM 244 / SL1</strain>
    </source>
</reference>
<dbReference type="GO" id="GO:0043565">
    <property type="term" value="F:sequence-specific DNA binding"/>
    <property type="evidence" value="ECO:0007669"/>
    <property type="project" value="InterPro"/>
</dbReference>
<dbReference type="Gene3D" id="1.10.10.60">
    <property type="entry name" value="Homeodomain-like"/>
    <property type="match status" value="1"/>
</dbReference>
<dbReference type="PRINTS" id="PR01590">
    <property type="entry name" value="HTHFIS"/>
</dbReference>